<dbReference type="Proteomes" id="UP000053958">
    <property type="component" value="Unassembled WGS sequence"/>
</dbReference>
<evidence type="ECO:0000313" key="6">
    <source>
        <dbReference type="Proteomes" id="UP000053958"/>
    </source>
</evidence>
<comment type="caution">
    <text evidence="5">The sequence shown here is derived from an EMBL/GenBank/DDBJ whole genome shotgun (WGS) entry which is preliminary data.</text>
</comment>
<dbReference type="SMART" id="SM00116">
    <property type="entry name" value="CBS"/>
    <property type="match status" value="2"/>
</dbReference>
<dbReference type="GO" id="GO:0004865">
    <property type="term" value="F:protein serine/threonine phosphatase inhibitor activity"/>
    <property type="evidence" value="ECO:0007669"/>
    <property type="project" value="TreeGrafter"/>
</dbReference>
<name>A0A0F4Z4E4_RASE3</name>
<dbReference type="PANTHER" id="PTHR13780:SF36">
    <property type="entry name" value="CBS DOMAIN-CONTAINING PROTEIN"/>
    <property type="match status" value="1"/>
</dbReference>
<feature type="region of interest" description="Disordered" evidence="3">
    <location>
        <begin position="741"/>
        <end position="812"/>
    </location>
</feature>
<evidence type="ECO:0000256" key="3">
    <source>
        <dbReference type="SAM" id="MobiDB-lite"/>
    </source>
</evidence>
<feature type="domain" description="CBS" evidence="4">
    <location>
        <begin position="713"/>
        <end position="762"/>
    </location>
</feature>
<dbReference type="InterPro" id="IPR000644">
    <property type="entry name" value="CBS_dom"/>
</dbReference>
<evidence type="ECO:0000256" key="2">
    <source>
        <dbReference type="ARBA" id="ARBA00023122"/>
    </source>
</evidence>
<dbReference type="RefSeq" id="XP_013331350.1">
    <property type="nucleotide sequence ID" value="XM_013475896.1"/>
</dbReference>
<gene>
    <name evidence="5" type="ORF">T310_1203</name>
</gene>
<organism evidence="5 6">
    <name type="scientific">Rasamsonia emersonii (strain ATCC 16479 / CBS 393.64 / IMI 116815)</name>
    <dbReference type="NCBI Taxonomy" id="1408163"/>
    <lineage>
        <taxon>Eukaryota</taxon>
        <taxon>Fungi</taxon>
        <taxon>Dikarya</taxon>
        <taxon>Ascomycota</taxon>
        <taxon>Pezizomycotina</taxon>
        <taxon>Eurotiomycetes</taxon>
        <taxon>Eurotiomycetidae</taxon>
        <taxon>Eurotiales</taxon>
        <taxon>Trichocomaceae</taxon>
        <taxon>Rasamsonia</taxon>
    </lineage>
</organism>
<dbReference type="PANTHER" id="PTHR13780">
    <property type="entry name" value="AMP-ACTIVATED PROTEIN KINASE, GAMMA REGULATORY SUBUNIT"/>
    <property type="match status" value="1"/>
</dbReference>
<protein>
    <submittedName>
        <fullName evidence="5">CBS domain protein</fullName>
    </submittedName>
</protein>
<feature type="compositionally biased region" description="Low complexity" evidence="3">
    <location>
        <begin position="799"/>
        <end position="812"/>
    </location>
</feature>
<dbReference type="GO" id="GO:0042149">
    <property type="term" value="P:cellular response to glucose starvation"/>
    <property type="evidence" value="ECO:0007669"/>
    <property type="project" value="TreeGrafter"/>
</dbReference>
<dbReference type="STRING" id="1408163.A0A0F4Z4E4"/>
<dbReference type="AlphaFoldDB" id="A0A0F4Z4E4"/>
<dbReference type="Gene3D" id="3.10.580.10">
    <property type="entry name" value="CBS-domain"/>
    <property type="match status" value="2"/>
</dbReference>
<sequence length="903" mass="99951">MSVYRVDWASGQVYTEKEMAPAVGFANGPSWVHESPFLHVDYEERSPLGAPTLRHLATKQTLRDQRNLTPSHFVNVPWSIARHLWDYLSRSGKRTMYMWKVFCTAYPTEFRKVSKYCEMVIDPPKMPMQEYLSLVKNDACRWVVGLTVCTEYARTPELVEVAHVENIVALEISTPLQTRLVLEDEEVEIAALSDRIVRTWSELAEGSGAFKHLRVLRLCGQQNLSAIVFQYFKAFPSLRVCIAARCSGLTTQSAMELARTYGWQAETEGELWKLYKCPASRSSQKSGTVVSWDGDPKNMIPPSVQQDTPVLDFKIGLRRGIPRKDSQRVVFWREELESGTGVKRRKDSNVAIQLLINATVRIGTAGPRSAPPAIVIDRLQISASQLRRKLLCVSRQLHSSPSTHGAAMADQPSCAGQDLPAESAIPSPRSSTDSRSSHARHSSMRLSHLSSTTSPHRQSFRDSLHAIPQSPRARRPQSLTQAAIQDLIDNPPVQNPSDPAFSGRDWRQILIGELVSPDDLKFVEVDTGIEEATNILIDSDAPVLLIRETPEHTSAVGTFDYTDLNAYLLMVVGLAHPADDQVTAFRELAQKAREGSKIPLKDVKDLGPKEPLTTLPVSANLTTAVETFGSGVHRIVVVKEDSDEVVGILMSNEGISSLAVVDNHFNVIGNISTVDVKLLTKSTSLPLLYNSCVHFISVILSTRGMNEGKDSFPVFYVNPTSTLAHTVAKMVATKSHRLWVTDPQSPSSSGPPTPSHFAVHMPVGAPPSNSTQANSQNTAPPPQNYTHPHHPTAQGYSGGQSAPSIPSSSLPGSRLSGRLVGVDQNATQLAMDIIYHHISVHTVHKFHYLELVFSYLLIDRNIPFNSFNSLNSTDHTHRMPCPILQSFFRFSPRACIREWDESV</sequence>
<keyword evidence="2" id="KW-0129">CBS domain</keyword>
<evidence type="ECO:0000313" key="5">
    <source>
        <dbReference type="EMBL" id="KKA24738.1"/>
    </source>
</evidence>
<feature type="compositionally biased region" description="Polar residues" evidence="3">
    <location>
        <begin position="767"/>
        <end position="778"/>
    </location>
</feature>
<dbReference type="InterPro" id="IPR050511">
    <property type="entry name" value="AMPK_gamma/SDS23_families"/>
</dbReference>
<feature type="compositionally biased region" description="Low complexity" evidence="3">
    <location>
        <begin position="444"/>
        <end position="454"/>
    </location>
</feature>
<feature type="domain" description="CBS" evidence="4">
    <location>
        <begin position="634"/>
        <end position="681"/>
    </location>
</feature>
<feature type="region of interest" description="Disordered" evidence="3">
    <location>
        <begin position="400"/>
        <end position="460"/>
    </location>
</feature>
<proteinExistence type="predicted"/>
<dbReference type="Pfam" id="PF00571">
    <property type="entry name" value="CBS"/>
    <property type="match status" value="1"/>
</dbReference>
<accession>A0A0F4Z4E4</accession>
<dbReference type="SUPFAM" id="SSF54631">
    <property type="entry name" value="CBS-domain pair"/>
    <property type="match status" value="2"/>
</dbReference>
<dbReference type="EMBL" id="LASV01000049">
    <property type="protein sequence ID" value="KKA24738.1"/>
    <property type="molecule type" value="Genomic_DNA"/>
</dbReference>
<keyword evidence="1" id="KW-0677">Repeat</keyword>
<keyword evidence="6" id="KW-1185">Reference proteome</keyword>
<evidence type="ECO:0000259" key="4">
    <source>
        <dbReference type="SMART" id="SM00116"/>
    </source>
</evidence>
<dbReference type="GeneID" id="25313554"/>
<dbReference type="InterPro" id="IPR046342">
    <property type="entry name" value="CBS_dom_sf"/>
</dbReference>
<reference evidence="5 6" key="1">
    <citation type="submission" date="2015-04" db="EMBL/GenBank/DDBJ databases">
        <authorList>
            <person name="Heijne W.H."/>
            <person name="Fedorova N.D."/>
            <person name="Nierman W.C."/>
            <person name="Vollebregt A.W."/>
            <person name="Zhao Z."/>
            <person name="Wu L."/>
            <person name="Kumar M."/>
            <person name="Stam H."/>
            <person name="van den Berg M.A."/>
            <person name="Pel H.J."/>
        </authorList>
    </citation>
    <scope>NUCLEOTIDE SEQUENCE [LARGE SCALE GENOMIC DNA]</scope>
    <source>
        <strain evidence="5 6">CBS 393.64</strain>
    </source>
</reference>
<dbReference type="OrthoDB" id="449052at2759"/>
<evidence type="ECO:0000256" key="1">
    <source>
        <dbReference type="ARBA" id="ARBA00022737"/>
    </source>
</evidence>